<evidence type="ECO:0000256" key="1">
    <source>
        <dbReference type="ARBA" id="ARBA00010617"/>
    </source>
</evidence>
<dbReference type="PROSITE" id="PS00086">
    <property type="entry name" value="CYTOCHROME_P450"/>
    <property type="match status" value="1"/>
</dbReference>
<evidence type="ECO:0000256" key="5">
    <source>
        <dbReference type="ARBA" id="ARBA00023033"/>
    </source>
</evidence>
<evidence type="ECO:0000256" key="6">
    <source>
        <dbReference type="PIRSR" id="PIRSR602401-1"/>
    </source>
</evidence>
<dbReference type="SUPFAM" id="SSF48264">
    <property type="entry name" value="Cytochrome P450"/>
    <property type="match status" value="1"/>
</dbReference>
<keyword evidence="2 6" id="KW-0479">Metal-binding</keyword>
<dbReference type="InterPro" id="IPR036396">
    <property type="entry name" value="Cyt_P450_sf"/>
</dbReference>
<keyword evidence="4 6" id="KW-0408">Iron</keyword>
<dbReference type="STRING" id="1448308.A0A2T2NWJ2"/>
<dbReference type="InterPro" id="IPR017972">
    <property type="entry name" value="Cyt_P450_CS"/>
</dbReference>
<feature type="transmembrane region" description="Helical" evidence="8">
    <location>
        <begin position="6"/>
        <end position="21"/>
    </location>
</feature>
<keyword evidence="6 7" id="KW-0349">Heme</keyword>
<dbReference type="InterPro" id="IPR002401">
    <property type="entry name" value="Cyt_P450_E_grp-I"/>
</dbReference>
<dbReference type="PRINTS" id="PR00463">
    <property type="entry name" value="EP450I"/>
</dbReference>
<protein>
    <submittedName>
        <fullName evidence="9">Putative cytochrome P450</fullName>
    </submittedName>
</protein>
<dbReference type="GO" id="GO:0016705">
    <property type="term" value="F:oxidoreductase activity, acting on paired donors, with incorporation or reduction of molecular oxygen"/>
    <property type="evidence" value="ECO:0007669"/>
    <property type="project" value="InterPro"/>
</dbReference>
<dbReference type="GO" id="GO:0004497">
    <property type="term" value="F:monooxygenase activity"/>
    <property type="evidence" value="ECO:0007669"/>
    <property type="project" value="UniProtKB-KW"/>
</dbReference>
<dbReference type="Pfam" id="PF00067">
    <property type="entry name" value="p450"/>
    <property type="match status" value="1"/>
</dbReference>
<evidence type="ECO:0000256" key="2">
    <source>
        <dbReference type="ARBA" id="ARBA00022723"/>
    </source>
</evidence>
<dbReference type="GO" id="GO:0005506">
    <property type="term" value="F:iron ion binding"/>
    <property type="evidence" value="ECO:0007669"/>
    <property type="project" value="InterPro"/>
</dbReference>
<name>A0A2T2NWJ2_CORCC</name>
<evidence type="ECO:0000256" key="3">
    <source>
        <dbReference type="ARBA" id="ARBA00023002"/>
    </source>
</evidence>
<dbReference type="InterPro" id="IPR001128">
    <property type="entry name" value="Cyt_P450"/>
</dbReference>
<keyword evidence="5 7" id="KW-0503">Monooxygenase</keyword>
<evidence type="ECO:0000313" key="9">
    <source>
        <dbReference type="EMBL" id="PSN69458.1"/>
    </source>
</evidence>
<dbReference type="GO" id="GO:0020037">
    <property type="term" value="F:heme binding"/>
    <property type="evidence" value="ECO:0007669"/>
    <property type="project" value="InterPro"/>
</dbReference>
<accession>A0A2T2NWJ2</accession>
<dbReference type="PANTHER" id="PTHR46300:SF2">
    <property type="entry name" value="CYTOCHROME P450 MONOOXYGENASE ALNH-RELATED"/>
    <property type="match status" value="1"/>
</dbReference>
<dbReference type="EMBL" id="KZ678133">
    <property type="protein sequence ID" value="PSN69458.1"/>
    <property type="molecule type" value="Genomic_DNA"/>
</dbReference>
<dbReference type="CDD" id="cd11065">
    <property type="entry name" value="CYP64-like"/>
    <property type="match status" value="1"/>
</dbReference>
<dbReference type="PRINTS" id="PR00385">
    <property type="entry name" value="P450"/>
</dbReference>
<dbReference type="Gene3D" id="1.10.630.10">
    <property type="entry name" value="Cytochrome P450"/>
    <property type="match status" value="1"/>
</dbReference>
<dbReference type="PANTHER" id="PTHR46300">
    <property type="entry name" value="P450, PUTATIVE (EUROFUNG)-RELATED-RELATED"/>
    <property type="match status" value="1"/>
</dbReference>
<keyword evidence="8" id="KW-0472">Membrane</keyword>
<dbReference type="AlphaFoldDB" id="A0A2T2NWJ2"/>
<keyword evidence="8" id="KW-1133">Transmembrane helix</keyword>
<evidence type="ECO:0000256" key="8">
    <source>
        <dbReference type="SAM" id="Phobius"/>
    </source>
</evidence>
<proteinExistence type="inferred from homology"/>
<keyword evidence="10" id="KW-1185">Reference proteome</keyword>
<comment type="similarity">
    <text evidence="1 7">Belongs to the cytochrome P450 family.</text>
</comment>
<keyword evidence="8" id="KW-0812">Transmembrane</keyword>
<evidence type="ECO:0000256" key="7">
    <source>
        <dbReference type="RuleBase" id="RU000461"/>
    </source>
</evidence>
<gene>
    <name evidence="9" type="ORF">BS50DRAFT_572596</name>
</gene>
<keyword evidence="3 7" id="KW-0560">Oxidoreductase</keyword>
<dbReference type="Proteomes" id="UP000240883">
    <property type="component" value="Unassembled WGS sequence"/>
</dbReference>
<comment type="cofactor">
    <cofactor evidence="6">
        <name>heme</name>
        <dbReference type="ChEBI" id="CHEBI:30413"/>
    </cofactor>
</comment>
<reference evidence="9 10" key="1">
    <citation type="journal article" date="2018" name="Front. Microbiol.">
        <title>Genome-Wide Analysis of Corynespora cassiicola Leaf Fall Disease Putative Effectors.</title>
        <authorList>
            <person name="Lopez D."/>
            <person name="Ribeiro S."/>
            <person name="Label P."/>
            <person name="Fumanal B."/>
            <person name="Venisse J.S."/>
            <person name="Kohler A."/>
            <person name="de Oliveira R.R."/>
            <person name="Labutti K."/>
            <person name="Lipzen A."/>
            <person name="Lail K."/>
            <person name="Bauer D."/>
            <person name="Ohm R.A."/>
            <person name="Barry K.W."/>
            <person name="Spatafora J."/>
            <person name="Grigoriev I.V."/>
            <person name="Martin F.M."/>
            <person name="Pujade-Renaud V."/>
        </authorList>
    </citation>
    <scope>NUCLEOTIDE SEQUENCE [LARGE SCALE GENOMIC DNA]</scope>
    <source>
        <strain evidence="9 10">Philippines</strain>
    </source>
</reference>
<evidence type="ECO:0000256" key="4">
    <source>
        <dbReference type="ARBA" id="ARBA00023004"/>
    </source>
</evidence>
<sequence>MAAYTYVLPVALLAFAVWRVLQMGRRPKGYPPGPPTVPILGNLHLIPTKDSHLKFEEWAKQYGPIYSLILGAKVMIVLSKDQVVRDLIDKKSAIYSSRPDVHIGFDVLSGGHRMLMTPYGPKYRMQRKAAHLALNVNKSVAYIPYQEFENKQMMFDMLQKPDDFFEHFRRLTASLTTSIVYGFRFPNYADPKLHTIFASIDEFTLLVNKASAVLSDFFPILRHTPAFLFPTKHLAAAHHTKEKKMYKSFYLDTKHKIKHKLPSARTCTCVDVVSMQDQEGFSDDFATYIVGTFFEAGADTTASELQAFLQAMLLYPSALRRGQAEVDALCGDARWPTLDDWHRLPYVRACIKETLRWMPTTILGAMPHATIAEDTYMGYHIPRGAMVMINVWALHRDAERYAEPERFVPERYLGDDSTSQESLSKADVGERDHFVFGGGRRVCPGTHVAERTMFLTIARMLWAFDVEPEKGDDGRPVVPRQDEFIQGIVVHPVKFGCEITARSEKRARYVREMWKEAERELDAEGQFSRDII</sequence>
<feature type="binding site" description="axial binding residue" evidence="6">
    <location>
        <position position="443"/>
    </location>
    <ligand>
        <name>heme</name>
        <dbReference type="ChEBI" id="CHEBI:30413"/>
    </ligand>
    <ligandPart>
        <name>Fe</name>
        <dbReference type="ChEBI" id="CHEBI:18248"/>
    </ligandPart>
</feature>
<organism evidence="9 10">
    <name type="scientific">Corynespora cassiicola Philippines</name>
    <dbReference type="NCBI Taxonomy" id="1448308"/>
    <lineage>
        <taxon>Eukaryota</taxon>
        <taxon>Fungi</taxon>
        <taxon>Dikarya</taxon>
        <taxon>Ascomycota</taxon>
        <taxon>Pezizomycotina</taxon>
        <taxon>Dothideomycetes</taxon>
        <taxon>Pleosporomycetidae</taxon>
        <taxon>Pleosporales</taxon>
        <taxon>Corynesporascaceae</taxon>
        <taxon>Corynespora</taxon>
    </lineage>
</organism>
<dbReference type="InterPro" id="IPR050364">
    <property type="entry name" value="Cytochrome_P450_fung"/>
</dbReference>
<evidence type="ECO:0000313" key="10">
    <source>
        <dbReference type="Proteomes" id="UP000240883"/>
    </source>
</evidence>
<dbReference type="OrthoDB" id="1055148at2759"/>